<dbReference type="WBParaSite" id="Csp11.Scaffold629.g13512.t2">
    <property type="protein sequence ID" value="Csp11.Scaffold629.g13512.t2"/>
    <property type="gene ID" value="Csp11.Scaffold629.g13512"/>
</dbReference>
<dbReference type="InterPro" id="IPR025958">
    <property type="entry name" value="SID1_TM_fam"/>
</dbReference>
<feature type="transmembrane region" description="Helical" evidence="9">
    <location>
        <begin position="186"/>
        <end position="205"/>
    </location>
</feature>
<keyword evidence="10" id="KW-1185">Reference proteome</keyword>
<evidence type="ECO:0000256" key="4">
    <source>
        <dbReference type="ARBA" id="ARBA00022729"/>
    </source>
</evidence>
<feature type="compositionally biased region" description="Basic and acidic residues" evidence="8">
    <location>
        <begin position="334"/>
        <end position="356"/>
    </location>
</feature>
<evidence type="ECO:0000256" key="5">
    <source>
        <dbReference type="ARBA" id="ARBA00022989"/>
    </source>
</evidence>
<feature type="transmembrane region" description="Helical" evidence="9">
    <location>
        <begin position="427"/>
        <end position="445"/>
    </location>
</feature>
<dbReference type="AlphaFoldDB" id="A0A1I7U032"/>
<keyword evidence="7" id="KW-0325">Glycoprotein</keyword>
<comment type="subcellular location">
    <subcellularLocation>
        <location evidence="1">Membrane</location>
        <topology evidence="1">Multi-pass membrane protein</topology>
    </subcellularLocation>
</comment>
<sequence length="551" mass="62896">MFVNVFVKKSIVFSQPFAVNVFVESTQVTKSQPISVILMRGAASLSTVLPRFQTLGGVSKEYAFLAETLCEDYGIVIIHSYSAGVSYSKGNDFNPEDNANDGTYHFWNLSLAQLFVILPVAMIVISIKYAYSVLVTDTDTCNFNFECAISLGPFHAFNNMASASSIAVAAIMNVIFSLWTKRFRRFFPLNSCIFLTGVLWTLMNICPQKHTFHLFTMSMVMTVLEAKFLLFGLRVGRTLMHYRFTGSFMAISMFWVILDTNFETPGWNLVFCAFTVATNACYAIYFAFSQGNAFFKKCFRIIRLIITCRYCRQAFSRQESNRAVSQVSLIQTESEERPLRGQHTRRVESENSHDSPAEQPDSTGLLPPEGYVNVPSTRSSSITRTTIIFAPPNQNMLNIYAVCSLLSIMIWSIIAFSMRSKFDSRVLTLRIIQTDFGLYFIFYCINKIGEPHFLRLSRESCVKTFCFYLTTVIFVCFVVFWWWLSTFRLPAYVPWSPAASRTLNTKCFSDVLSMDFHDVLHYTTMIISFLYPLMIHKVDCNLDPKDDPLAF</sequence>
<organism evidence="10 11">
    <name type="scientific">Caenorhabditis tropicalis</name>
    <dbReference type="NCBI Taxonomy" id="1561998"/>
    <lineage>
        <taxon>Eukaryota</taxon>
        <taxon>Metazoa</taxon>
        <taxon>Ecdysozoa</taxon>
        <taxon>Nematoda</taxon>
        <taxon>Chromadorea</taxon>
        <taxon>Rhabditida</taxon>
        <taxon>Rhabditina</taxon>
        <taxon>Rhabditomorpha</taxon>
        <taxon>Rhabditoidea</taxon>
        <taxon>Rhabditidae</taxon>
        <taxon>Peloderinae</taxon>
        <taxon>Caenorhabditis</taxon>
    </lineage>
</organism>
<dbReference type="Proteomes" id="UP000095282">
    <property type="component" value="Unplaced"/>
</dbReference>
<accession>A0A1I7U032</accession>
<evidence type="ECO:0000256" key="7">
    <source>
        <dbReference type="ARBA" id="ARBA00023180"/>
    </source>
</evidence>
<evidence type="ECO:0000256" key="6">
    <source>
        <dbReference type="ARBA" id="ARBA00023136"/>
    </source>
</evidence>
<evidence type="ECO:0000313" key="10">
    <source>
        <dbReference type="Proteomes" id="UP000095282"/>
    </source>
</evidence>
<protein>
    <submittedName>
        <fullName evidence="11">TPT domain-containing protein</fullName>
    </submittedName>
</protein>
<keyword evidence="5 9" id="KW-1133">Transmembrane helix</keyword>
<keyword evidence="3 9" id="KW-0812">Transmembrane</keyword>
<evidence type="ECO:0000313" key="11">
    <source>
        <dbReference type="WBParaSite" id="Csp11.Scaffold629.g13512.t2"/>
    </source>
</evidence>
<feature type="transmembrane region" description="Helical" evidence="9">
    <location>
        <begin position="111"/>
        <end position="131"/>
    </location>
</feature>
<dbReference type="GO" id="GO:0003725">
    <property type="term" value="F:double-stranded RNA binding"/>
    <property type="evidence" value="ECO:0007669"/>
    <property type="project" value="TreeGrafter"/>
</dbReference>
<feature type="transmembrane region" description="Helical" evidence="9">
    <location>
        <begin position="264"/>
        <end position="288"/>
    </location>
</feature>
<reference evidence="11" key="1">
    <citation type="submission" date="2016-11" db="UniProtKB">
        <authorList>
            <consortium name="WormBaseParasite"/>
        </authorList>
    </citation>
    <scope>IDENTIFICATION</scope>
</reference>
<evidence type="ECO:0000256" key="8">
    <source>
        <dbReference type="SAM" id="MobiDB-lite"/>
    </source>
</evidence>
<feature type="transmembrane region" description="Helical" evidence="9">
    <location>
        <begin position="519"/>
        <end position="535"/>
    </location>
</feature>
<evidence type="ECO:0000256" key="9">
    <source>
        <dbReference type="SAM" id="Phobius"/>
    </source>
</evidence>
<dbReference type="eggNOG" id="ENOG502TI41">
    <property type="taxonomic scope" value="Eukaryota"/>
</dbReference>
<feature type="transmembrane region" description="Helical" evidence="9">
    <location>
        <begin position="397"/>
        <end position="415"/>
    </location>
</feature>
<dbReference type="PANTHER" id="PTHR12185">
    <property type="entry name" value="SID1 TRANSMEMBRANE FAMILY MEMEBER"/>
    <property type="match status" value="1"/>
</dbReference>
<dbReference type="GO" id="GO:0051033">
    <property type="term" value="F:RNA transmembrane transporter activity"/>
    <property type="evidence" value="ECO:0007669"/>
    <property type="project" value="TreeGrafter"/>
</dbReference>
<keyword evidence="6 9" id="KW-0472">Membrane</keyword>
<dbReference type="STRING" id="1561998.A0A1I7U032"/>
<name>A0A1I7U032_9PELO</name>
<dbReference type="Pfam" id="PF13965">
    <property type="entry name" value="SID-1_RNA_chan"/>
    <property type="match status" value="2"/>
</dbReference>
<evidence type="ECO:0000256" key="1">
    <source>
        <dbReference type="ARBA" id="ARBA00004141"/>
    </source>
</evidence>
<feature type="transmembrane region" description="Helical" evidence="9">
    <location>
        <begin position="211"/>
        <end position="233"/>
    </location>
</feature>
<feature type="transmembrane region" description="Helical" evidence="9">
    <location>
        <begin position="160"/>
        <end position="179"/>
    </location>
</feature>
<feature type="transmembrane region" description="Helical" evidence="9">
    <location>
        <begin position="465"/>
        <end position="484"/>
    </location>
</feature>
<evidence type="ECO:0000256" key="2">
    <source>
        <dbReference type="ARBA" id="ARBA00006618"/>
    </source>
</evidence>
<comment type="similarity">
    <text evidence="2">Belongs to the SID1 family.</text>
</comment>
<proteinExistence type="inferred from homology"/>
<feature type="region of interest" description="Disordered" evidence="8">
    <location>
        <begin position="333"/>
        <end position="369"/>
    </location>
</feature>
<keyword evidence="4" id="KW-0732">Signal</keyword>
<dbReference type="PANTHER" id="PTHR12185:SF18">
    <property type="entry name" value="SID1 TRANSMEMBRANE FAMILY MEMBER 1"/>
    <property type="match status" value="1"/>
</dbReference>
<dbReference type="GO" id="GO:0005764">
    <property type="term" value="C:lysosome"/>
    <property type="evidence" value="ECO:0007669"/>
    <property type="project" value="TreeGrafter"/>
</dbReference>
<feature type="transmembrane region" description="Helical" evidence="9">
    <location>
        <begin position="240"/>
        <end position="258"/>
    </location>
</feature>
<dbReference type="GO" id="GO:0005886">
    <property type="term" value="C:plasma membrane"/>
    <property type="evidence" value="ECO:0007669"/>
    <property type="project" value="TreeGrafter"/>
</dbReference>
<evidence type="ECO:0000256" key="3">
    <source>
        <dbReference type="ARBA" id="ARBA00022692"/>
    </source>
</evidence>